<feature type="domain" description="SUEL-type lectin" evidence="1">
    <location>
        <begin position="1"/>
        <end position="50"/>
    </location>
</feature>
<dbReference type="PANTHER" id="PTHR46780">
    <property type="entry name" value="PROTEIN EVA-1"/>
    <property type="match status" value="1"/>
</dbReference>
<proteinExistence type="predicted"/>
<dbReference type="GO" id="GO:0030246">
    <property type="term" value="F:carbohydrate binding"/>
    <property type="evidence" value="ECO:0007669"/>
    <property type="project" value="InterPro"/>
</dbReference>
<dbReference type="AlphaFoldDB" id="A0A9D3Y8G1"/>
<reference evidence="2" key="1">
    <citation type="journal article" date="2019" name="bioRxiv">
        <title>The Genome of the Zebra Mussel, Dreissena polymorpha: A Resource for Invasive Species Research.</title>
        <authorList>
            <person name="McCartney M.A."/>
            <person name="Auch B."/>
            <person name="Kono T."/>
            <person name="Mallez S."/>
            <person name="Zhang Y."/>
            <person name="Obille A."/>
            <person name="Becker A."/>
            <person name="Abrahante J.E."/>
            <person name="Garbe J."/>
            <person name="Badalamenti J.P."/>
            <person name="Herman A."/>
            <person name="Mangelson H."/>
            <person name="Liachko I."/>
            <person name="Sullivan S."/>
            <person name="Sone E.D."/>
            <person name="Koren S."/>
            <person name="Silverstein K.A.T."/>
            <person name="Beckman K.B."/>
            <person name="Gohl D.M."/>
        </authorList>
    </citation>
    <scope>NUCLEOTIDE SEQUENCE</scope>
    <source>
        <strain evidence="2">Duluth1</strain>
        <tissue evidence="2">Whole animal</tissue>
    </source>
</reference>
<protein>
    <recommendedName>
        <fullName evidence="1">SUEL-type lectin domain-containing protein</fullName>
    </recommendedName>
</protein>
<evidence type="ECO:0000313" key="3">
    <source>
        <dbReference type="Proteomes" id="UP000828390"/>
    </source>
</evidence>
<dbReference type="EMBL" id="JAIWYP010000016">
    <property type="protein sequence ID" value="KAH3693797.1"/>
    <property type="molecule type" value="Genomic_DNA"/>
</dbReference>
<keyword evidence="3" id="KW-1185">Reference proteome</keyword>
<accession>A0A9D3Y8G1</accession>
<evidence type="ECO:0000259" key="1">
    <source>
        <dbReference type="PROSITE" id="PS50228"/>
    </source>
</evidence>
<gene>
    <name evidence="2" type="ORF">DPMN_081235</name>
</gene>
<comment type="caution">
    <text evidence="2">The sequence shown here is derived from an EMBL/GenBank/DDBJ whole genome shotgun (WGS) entry which is preliminary data.</text>
</comment>
<dbReference type="Pfam" id="PF02140">
    <property type="entry name" value="SUEL_Lectin"/>
    <property type="match status" value="1"/>
</dbReference>
<dbReference type="InterPro" id="IPR043159">
    <property type="entry name" value="Lectin_gal-bd_sf"/>
</dbReference>
<name>A0A9D3Y8G1_DREPO</name>
<dbReference type="Gene3D" id="2.60.120.740">
    <property type="match status" value="1"/>
</dbReference>
<organism evidence="2 3">
    <name type="scientific">Dreissena polymorpha</name>
    <name type="common">Zebra mussel</name>
    <name type="synonym">Mytilus polymorpha</name>
    <dbReference type="NCBI Taxonomy" id="45954"/>
    <lineage>
        <taxon>Eukaryota</taxon>
        <taxon>Metazoa</taxon>
        <taxon>Spiralia</taxon>
        <taxon>Lophotrochozoa</taxon>
        <taxon>Mollusca</taxon>
        <taxon>Bivalvia</taxon>
        <taxon>Autobranchia</taxon>
        <taxon>Heteroconchia</taxon>
        <taxon>Euheterodonta</taxon>
        <taxon>Imparidentia</taxon>
        <taxon>Neoheterodontei</taxon>
        <taxon>Myida</taxon>
        <taxon>Dreissenoidea</taxon>
        <taxon>Dreissenidae</taxon>
        <taxon>Dreissena</taxon>
    </lineage>
</organism>
<dbReference type="InterPro" id="IPR000922">
    <property type="entry name" value="Lectin_gal-bd_dom"/>
</dbReference>
<evidence type="ECO:0000313" key="2">
    <source>
        <dbReference type="EMBL" id="KAH3693797.1"/>
    </source>
</evidence>
<dbReference type="Proteomes" id="UP000828390">
    <property type="component" value="Unassembled WGS sequence"/>
</dbReference>
<dbReference type="PROSITE" id="PS50228">
    <property type="entry name" value="SUEL_LECTIN"/>
    <property type="match status" value="1"/>
</dbReference>
<sequence>MTSCVSTTSTAKVQSLCNGQNLCRLTASNEILGDPCPGTYKYLEVTYACF</sequence>
<reference evidence="2" key="2">
    <citation type="submission" date="2020-11" db="EMBL/GenBank/DDBJ databases">
        <authorList>
            <person name="McCartney M.A."/>
            <person name="Auch B."/>
            <person name="Kono T."/>
            <person name="Mallez S."/>
            <person name="Becker A."/>
            <person name="Gohl D.M."/>
            <person name="Silverstein K.A.T."/>
            <person name="Koren S."/>
            <person name="Bechman K.B."/>
            <person name="Herman A."/>
            <person name="Abrahante J.E."/>
            <person name="Garbe J."/>
        </authorList>
    </citation>
    <scope>NUCLEOTIDE SEQUENCE</scope>
    <source>
        <strain evidence="2">Duluth1</strain>
        <tissue evidence="2">Whole animal</tissue>
    </source>
</reference>